<accession>A0A5C5B9E9</accession>
<dbReference type="InterPro" id="IPR036291">
    <property type="entry name" value="NAD(P)-bd_dom_sf"/>
</dbReference>
<comment type="caution">
    <text evidence="4">The sequence shown here is derived from an EMBL/GenBank/DDBJ whole genome shotgun (WGS) entry which is preliminary data.</text>
</comment>
<dbReference type="Gene3D" id="3.40.50.720">
    <property type="entry name" value="NAD(P)-binding Rossmann-like Domain"/>
    <property type="match status" value="2"/>
</dbReference>
<dbReference type="PANTHER" id="PTHR43333:SF1">
    <property type="entry name" value="D-ISOMER SPECIFIC 2-HYDROXYACID DEHYDROGENASE NAD-BINDING DOMAIN-CONTAINING PROTEIN"/>
    <property type="match status" value="1"/>
</dbReference>
<feature type="domain" description="D-isomer specific 2-hydroxyacid dehydrogenase NAD-binding" evidence="3">
    <location>
        <begin position="100"/>
        <end position="283"/>
    </location>
</feature>
<dbReference type="Proteomes" id="UP000313849">
    <property type="component" value="Unassembled WGS sequence"/>
</dbReference>
<dbReference type="AlphaFoldDB" id="A0A5C5B9E9"/>
<evidence type="ECO:0000256" key="2">
    <source>
        <dbReference type="ARBA" id="ARBA00023027"/>
    </source>
</evidence>
<evidence type="ECO:0000313" key="4">
    <source>
        <dbReference type="EMBL" id="TNU73134.1"/>
    </source>
</evidence>
<keyword evidence="2" id="KW-0520">NAD</keyword>
<dbReference type="SUPFAM" id="SSF52283">
    <property type="entry name" value="Formate/glycerate dehydrogenase catalytic domain-like"/>
    <property type="match status" value="1"/>
</dbReference>
<evidence type="ECO:0000313" key="5">
    <source>
        <dbReference type="Proteomes" id="UP000313849"/>
    </source>
</evidence>
<name>A0A5C5B9E9_9MICO</name>
<gene>
    <name evidence="4" type="ORF">FH969_13070</name>
</gene>
<proteinExistence type="predicted"/>
<keyword evidence="1" id="KW-0560">Oxidoreductase</keyword>
<dbReference type="InterPro" id="IPR006140">
    <property type="entry name" value="D-isomer_DH_NAD-bd"/>
</dbReference>
<dbReference type="GO" id="GO:0051287">
    <property type="term" value="F:NAD binding"/>
    <property type="evidence" value="ECO:0007669"/>
    <property type="project" value="InterPro"/>
</dbReference>
<reference evidence="4 5" key="1">
    <citation type="submission" date="2019-06" db="EMBL/GenBank/DDBJ databases">
        <title>Draft genome sequence of Miniimonas arenae KCTC 19750T isolated from sea sand.</title>
        <authorList>
            <person name="Park S.-J."/>
        </authorList>
    </citation>
    <scope>NUCLEOTIDE SEQUENCE [LARGE SCALE GENOMIC DNA]</scope>
    <source>
        <strain evidence="4 5">KCTC 19750</strain>
    </source>
</reference>
<evidence type="ECO:0000259" key="3">
    <source>
        <dbReference type="Pfam" id="PF02826"/>
    </source>
</evidence>
<dbReference type="Pfam" id="PF02826">
    <property type="entry name" value="2-Hacid_dh_C"/>
    <property type="match status" value="1"/>
</dbReference>
<keyword evidence="5" id="KW-1185">Reference proteome</keyword>
<dbReference type="OrthoDB" id="4324715at2"/>
<protein>
    <submittedName>
        <fullName evidence="4">Phosphoglycerate dehydrogenase</fullName>
    </submittedName>
</protein>
<dbReference type="RefSeq" id="WP_139987521.1">
    <property type="nucleotide sequence ID" value="NZ_VENP01000063.1"/>
</dbReference>
<organism evidence="4 5">
    <name type="scientific">Miniimonas arenae</name>
    <dbReference type="NCBI Taxonomy" id="676201"/>
    <lineage>
        <taxon>Bacteria</taxon>
        <taxon>Bacillati</taxon>
        <taxon>Actinomycetota</taxon>
        <taxon>Actinomycetes</taxon>
        <taxon>Micrococcales</taxon>
        <taxon>Beutenbergiaceae</taxon>
        <taxon>Miniimonas</taxon>
    </lineage>
</organism>
<sequence>MKLLLPDNVPLHPELPDGVEVVVYSRRVPIPKEHRDAEAVVLWASRQDWLEQAARDLTQLRLVQSLSAGTDTIEAAGFHDGATICSGVGLHDITVAEHALGLIIAAARRLDVAVRAVDSHRWARELSVDQPLDNATAFTMVHGARVVIWGFGGIGQRLAGHLRALGAEVTGIARSAGERAGFPVVTQEDLPRVLADADVLVDVLPATDETEHAVSAEVLAMLPRKAWLVNVGRGATVDQAALVAALHDGVIAGAALDVMTPEPLPADDPLWDAPNLILTPHSAGGRPLGADELIAANVRALLAGEPLRNVVRAG</sequence>
<dbReference type="EMBL" id="VENP01000063">
    <property type="protein sequence ID" value="TNU73134.1"/>
    <property type="molecule type" value="Genomic_DNA"/>
</dbReference>
<dbReference type="SUPFAM" id="SSF51735">
    <property type="entry name" value="NAD(P)-binding Rossmann-fold domains"/>
    <property type="match status" value="1"/>
</dbReference>
<dbReference type="GO" id="GO:0016491">
    <property type="term" value="F:oxidoreductase activity"/>
    <property type="evidence" value="ECO:0007669"/>
    <property type="project" value="UniProtKB-KW"/>
</dbReference>
<dbReference type="PANTHER" id="PTHR43333">
    <property type="entry name" value="2-HACID_DH_C DOMAIN-CONTAINING PROTEIN"/>
    <property type="match status" value="1"/>
</dbReference>
<evidence type="ECO:0000256" key="1">
    <source>
        <dbReference type="ARBA" id="ARBA00023002"/>
    </source>
</evidence>